<keyword evidence="3" id="KW-1185">Reference proteome</keyword>
<proteinExistence type="predicted"/>
<dbReference type="PANTHER" id="PTHR42686:SF1">
    <property type="entry name" value="GH17980P-RELATED"/>
    <property type="match status" value="1"/>
</dbReference>
<dbReference type="FunFam" id="3.20.20.100:FF:000011">
    <property type="entry name" value="Aldo/keto reductase"/>
    <property type="match status" value="1"/>
</dbReference>
<dbReference type="InterPro" id="IPR023210">
    <property type="entry name" value="NADP_OxRdtase_dom"/>
</dbReference>
<sequence>MDLPETYIPGFHDEKSVRKMSYRKLGNTDIHVSMISLGTGGFSYFYGDFDIEECKKTVHQAIINGINFIDTGPWYGHGVAEEILGKCLEGIPRKAYYLATKVGRYEKNPKLMFDFSSKKTLESIDASLRRLKLSYVDILQVHDIEFAPNMEIILTETLPTIADIIESGKARYIGITGYPVSTLVECIEKSPIPISTVLSYCRLTMIDGTLKDFISVLKKNGVGIINAAANSMGLLSNFGPQDWHPASQEIKNICSQARDLCKQNDVELGKLAVYYSLQQKGPDTVLIGMNTRKLLQYNLNVLNGLTSQEKEIYDKVLKMFGELSVIHWEKVELEQYWQTLRGERNSTGFFK</sequence>
<dbReference type="GO" id="GO:0005829">
    <property type="term" value="C:cytosol"/>
    <property type="evidence" value="ECO:0007669"/>
    <property type="project" value="TreeGrafter"/>
</dbReference>
<accession>A0A9P0DTL3</accession>
<evidence type="ECO:0000313" key="2">
    <source>
        <dbReference type="EMBL" id="CAH1164156.1"/>
    </source>
</evidence>
<dbReference type="CDD" id="cd19163">
    <property type="entry name" value="AKR_galDH"/>
    <property type="match status" value="1"/>
</dbReference>
<evidence type="ECO:0000259" key="1">
    <source>
        <dbReference type="Pfam" id="PF00248"/>
    </source>
</evidence>
<dbReference type="AlphaFoldDB" id="A0A9P0DTL3"/>
<dbReference type="PANTHER" id="PTHR42686">
    <property type="entry name" value="GH17980P-RELATED"/>
    <property type="match status" value="1"/>
</dbReference>
<dbReference type="Proteomes" id="UP001153737">
    <property type="component" value="Chromosome 4"/>
</dbReference>
<dbReference type="Pfam" id="PF00248">
    <property type="entry name" value="Aldo_ket_red"/>
    <property type="match status" value="1"/>
</dbReference>
<dbReference type="SUPFAM" id="SSF51430">
    <property type="entry name" value="NAD(P)-linked oxidoreductase"/>
    <property type="match status" value="1"/>
</dbReference>
<dbReference type="OrthoDB" id="48988at2759"/>
<protein>
    <recommendedName>
        <fullName evidence="1">NADP-dependent oxidoreductase domain-containing protein</fullName>
    </recommendedName>
</protein>
<name>A0A9P0DTL3_PHACE</name>
<feature type="domain" description="NADP-dependent oxidoreductase" evidence="1">
    <location>
        <begin position="35"/>
        <end position="314"/>
    </location>
</feature>
<dbReference type="EMBL" id="OU896710">
    <property type="protein sequence ID" value="CAH1164156.1"/>
    <property type="molecule type" value="Genomic_DNA"/>
</dbReference>
<dbReference type="InterPro" id="IPR036812">
    <property type="entry name" value="NAD(P)_OxRdtase_dom_sf"/>
</dbReference>
<reference evidence="2" key="2">
    <citation type="submission" date="2022-10" db="EMBL/GenBank/DDBJ databases">
        <authorList>
            <consortium name="ENA_rothamsted_submissions"/>
            <consortium name="culmorum"/>
            <person name="King R."/>
        </authorList>
    </citation>
    <scope>NUCLEOTIDE SEQUENCE</scope>
</reference>
<reference evidence="2" key="1">
    <citation type="submission" date="2022-01" db="EMBL/GenBank/DDBJ databases">
        <authorList>
            <person name="King R."/>
        </authorList>
    </citation>
    <scope>NUCLEOTIDE SEQUENCE</scope>
</reference>
<dbReference type="InterPro" id="IPR020471">
    <property type="entry name" value="AKR"/>
</dbReference>
<dbReference type="GO" id="GO:0010349">
    <property type="term" value="F:L-galactose dehydrogenase activity"/>
    <property type="evidence" value="ECO:0007669"/>
    <property type="project" value="InterPro"/>
</dbReference>
<dbReference type="Gene3D" id="3.20.20.100">
    <property type="entry name" value="NADP-dependent oxidoreductase domain"/>
    <property type="match status" value="1"/>
</dbReference>
<evidence type="ECO:0000313" key="3">
    <source>
        <dbReference type="Proteomes" id="UP001153737"/>
    </source>
</evidence>
<gene>
    <name evidence="2" type="ORF">PHAECO_LOCUS7830</name>
</gene>
<organism evidence="2 3">
    <name type="scientific">Phaedon cochleariae</name>
    <name type="common">Mustard beetle</name>
    <dbReference type="NCBI Taxonomy" id="80249"/>
    <lineage>
        <taxon>Eukaryota</taxon>
        <taxon>Metazoa</taxon>
        <taxon>Ecdysozoa</taxon>
        <taxon>Arthropoda</taxon>
        <taxon>Hexapoda</taxon>
        <taxon>Insecta</taxon>
        <taxon>Pterygota</taxon>
        <taxon>Neoptera</taxon>
        <taxon>Endopterygota</taxon>
        <taxon>Coleoptera</taxon>
        <taxon>Polyphaga</taxon>
        <taxon>Cucujiformia</taxon>
        <taxon>Chrysomeloidea</taxon>
        <taxon>Chrysomelidae</taxon>
        <taxon>Chrysomelinae</taxon>
        <taxon>Chrysomelini</taxon>
        <taxon>Phaedon</taxon>
    </lineage>
</organism>
<dbReference type="InterPro" id="IPR044479">
    <property type="entry name" value="LGALDH-like"/>
</dbReference>